<protein>
    <submittedName>
        <fullName evidence="1">Uncharacterized protein</fullName>
    </submittedName>
</protein>
<proteinExistence type="predicted"/>
<comment type="caution">
    <text evidence="1">The sequence shown here is derived from an EMBL/GenBank/DDBJ whole genome shotgun (WGS) entry which is preliminary data.</text>
</comment>
<sequence>MGSVPQVSRPGLQVCFEAYHCVRAFIVTLRGGRADLYAQELKDTCRQLGDERGRKLEDQLLVNSDKLVASQLKAQEAWERARGQASKQEKGVVATYKERGP</sequence>
<accession>A0A426ZCD8</accession>
<dbReference type="EMBL" id="AMZH03007313">
    <property type="protein sequence ID" value="RRT61634.1"/>
    <property type="molecule type" value="Genomic_DNA"/>
</dbReference>
<name>A0A426ZCD8_ENSVE</name>
<dbReference type="Proteomes" id="UP000287651">
    <property type="component" value="Unassembled WGS sequence"/>
</dbReference>
<organism evidence="1 2">
    <name type="scientific">Ensete ventricosum</name>
    <name type="common">Abyssinian banana</name>
    <name type="synonym">Musa ensete</name>
    <dbReference type="NCBI Taxonomy" id="4639"/>
    <lineage>
        <taxon>Eukaryota</taxon>
        <taxon>Viridiplantae</taxon>
        <taxon>Streptophyta</taxon>
        <taxon>Embryophyta</taxon>
        <taxon>Tracheophyta</taxon>
        <taxon>Spermatophyta</taxon>
        <taxon>Magnoliopsida</taxon>
        <taxon>Liliopsida</taxon>
        <taxon>Zingiberales</taxon>
        <taxon>Musaceae</taxon>
        <taxon>Ensete</taxon>
    </lineage>
</organism>
<dbReference type="AlphaFoldDB" id="A0A426ZCD8"/>
<gene>
    <name evidence="1" type="ORF">B296_00023965</name>
</gene>
<evidence type="ECO:0000313" key="2">
    <source>
        <dbReference type="Proteomes" id="UP000287651"/>
    </source>
</evidence>
<reference evidence="1 2" key="1">
    <citation type="journal article" date="2014" name="Agronomy (Basel)">
        <title>A Draft Genome Sequence for Ensete ventricosum, the Drought-Tolerant Tree Against Hunger.</title>
        <authorList>
            <person name="Harrison J."/>
            <person name="Moore K.A."/>
            <person name="Paszkiewicz K."/>
            <person name="Jones T."/>
            <person name="Grant M."/>
            <person name="Ambacheew D."/>
            <person name="Muzemil S."/>
            <person name="Studholme D.J."/>
        </authorList>
    </citation>
    <scope>NUCLEOTIDE SEQUENCE [LARGE SCALE GENOMIC DNA]</scope>
</reference>
<evidence type="ECO:0000313" key="1">
    <source>
        <dbReference type="EMBL" id="RRT61634.1"/>
    </source>
</evidence>